<name>A0A212T0T8_9MICO</name>
<comment type="similarity">
    <text evidence="2 6">Belongs to the SURF1 family.</text>
</comment>
<keyword evidence="3 6" id="KW-0812">Transmembrane</keyword>
<evidence type="ECO:0000256" key="7">
    <source>
        <dbReference type="SAM" id="MobiDB-lite"/>
    </source>
</evidence>
<keyword evidence="9" id="KW-1185">Reference proteome</keyword>
<reference evidence="8 9" key="1">
    <citation type="submission" date="2017-06" db="EMBL/GenBank/DDBJ databases">
        <authorList>
            <person name="Kim H.J."/>
            <person name="Triplett B.A."/>
        </authorList>
    </citation>
    <scope>NUCLEOTIDE SEQUENCE [LARGE SCALE GENOMIC DNA]</scope>
    <source>
        <strain evidence="8 9">DSM 22179</strain>
    </source>
</reference>
<dbReference type="EMBL" id="FYEZ01000001">
    <property type="protein sequence ID" value="SNC59653.1"/>
    <property type="molecule type" value="Genomic_DNA"/>
</dbReference>
<sequence length="261" mass="29437">MRPVWKWVGGLLLALLVMAACWRLGLWQWHRHEAKSAAVERIETHRDSDPVPYTELVRPDGSWTYEDEWTPTRLTGRYLVEDQVLVRNRPHFGGASKSAYGYEVLVPFEPEQGPTIVVNRGWVANANDAETLPEVPAAPAGTVELTAWLRPSEPSRDRDLPKGQIAMVSTAEMEDETGLELAEPLLLLQEDGAQERPTPLDPPDTDLGPHQAYAVQWWLAMLFPPGLWIFALRNARRRAAQADGRVAPKPKKVRIWDEEDG</sequence>
<dbReference type="AlphaFoldDB" id="A0A212T0T8"/>
<feature type="transmembrane region" description="Helical" evidence="6">
    <location>
        <begin position="215"/>
        <end position="232"/>
    </location>
</feature>
<dbReference type="GO" id="GO:0005886">
    <property type="term" value="C:plasma membrane"/>
    <property type="evidence" value="ECO:0007669"/>
    <property type="project" value="UniProtKB-SubCell"/>
</dbReference>
<evidence type="ECO:0000313" key="8">
    <source>
        <dbReference type="EMBL" id="SNC59653.1"/>
    </source>
</evidence>
<dbReference type="InterPro" id="IPR002994">
    <property type="entry name" value="Surf1/Shy1"/>
</dbReference>
<dbReference type="OrthoDB" id="9807214at2"/>
<dbReference type="Proteomes" id="UP000198122">
    <property type="component" value="Unassembled WGS sequence"/>
</dbReference>
<organism evidence="8 9">
    <name type="scientific">Kytococcus aerolatus</name>
    <dbReference type="NCBI Taxonomy" id="592308"/>
    <lineage>
        <taxon>Bacteria</taxon>
        <taxon>Bacillati</taxon>
        <taxon>Actinomycetota</taxon>
        <taxon>Actinomycetes</taxon>
        <taxon>Micrococcales</taxon>
        <taxon>Kytococcaceae</taxon>
        <taxon>Kytococcus</taxon>
    </lineage>
</organism>
<evidence type="ECO:0000313" key="9">
    <source>
        <dbReference type="Proteomes" id="UP000198122"/>
    </source>
</evidence>
<proteinExistence type="inferred from homology"/>
<evidence type="ECO:0000256" key="3">
    <source>
        <dbReference type="ARBA" id="ARBA00022692"/>
    </source>
</evidence>
<dbReference type="PROSITE" id="PS50895">
    <property type="entry name" value="SURF1"/>
    <property type="match status" value="1"/>
</dbReference>
<comment type="subcellular location">
    <subcellularLocation>
        <location evidence="6">Cell membrane</location>
        <topology evidence="6">Multi-pass membrane protein</topology>
    </subcellularLocation>
    <subcellularLocation>
        <location evidence="1">Membrane</location>
    </subcellularLocation>
</comment>
<dbReference type="PANTHER" id="PTHR23427:SF2">
    <property type="entry name" value="SURFEIT LOCUS PROTEIN 1"/>
    <property type="match status" value="1"/>
</dbReference>
<evidence type="ECO:0000256" key="6">
    <source>
        <dbReference type="RuleBase" id="RU363076"/>
    </source>
</evidence>
<gene>
    <name evidence="8" type="ORF">SAMN05445756_0111</name>
</gene>
<keyword evidence="5 6" id="KW-0472">Membrane</keyword>
<evidence type="ECO:0000256" key="5">
    <source>
        <dbReference type="ARBA" id="ARBA00023136"/>
    </source>
</evidence>
<evidence type="ECO:0000256" key="4">
    <source>
        <dbReference type="ARBA" id="ARBA00022989"/>
    </source>
</evidence>
<evidence type="ECO:0000256" key="1">
    <source>
        <dbReference type="ARBA" id="ARBA00004370"/>
    </source>
</evidence>
<evidence type="ECO:0000256" key="2">
    <source>
        <dbReference type="ARBA" id="ARBA00007165"/>
    </source>
</evidence>
<comment type="caution">
    <text evidence="6">Lacks conserved residue(s) required for the propagation of feature annotation.</text>
</comment>
<keyword evidence="4 6" id="KW-1133">Transmembrane helix</keyword>
<dbReference type="CDD" id="cd06662">
    <property type="entry name" value="SURF1"/>
    <property type="match status" value="1"/>
</dbReference>
<dbReference type="PROSITE" id="PS51257">
    <property type="entry name" value="PROKAR_LIPOPROTEIN"/>
    <property type="match status" value="1"/>
</dbReference>
<protein>
    <recommendedName>
        <fullName evidence="6">SURF1-like protein</fullName>
    </recommendedName>
</protein>
<dbReference type="PANTHER" id="PTHR23427">
    <property type="entry name" value="SURFEIT LOCUS PROTEIN"/>
    <property type="match status" value="1"/>
</dbReference>
<accession>A0A212T0T8</accession>
<keyword evidence="6" id="KW-1003">Cell membrane</keyword>
<feature type="region of interest" description="Disordered" evidence="7">
    <location>
        <begin position="240"/>
        <end position="261"/>
    </location>
</feature>
<dbReference type="RefSeq" id="WP_088817168.1">
    <property type="nucleotide sequence ID" value="NZ_FYEZ01000001.1"/>
</dbReference>
<dbReference type="InterPro" id="IPR045214">
    <property type="entry name" value="Surf1/Surf4"/>
</dbReference>
<dbReference type="Pfam" id="PF02104">
    <property type="entry name" value="SURF1"/>
    <property type="match status" value="1"/>
</dbReference>